<accession>A0ABV7LA08</accession>
<name>A0ABV7LA08_9PROT</name>
<feature type="transmembrane region" description="Helical" evidence="2">
    <location>
        <begin position="129"/>
        <end position="149"/>
    </location>
</feature>
<keyword evidence="2" id="KW-0812">Transmembrane</keyword>
<reference evidence="5" key="1">
    <citation type="journal article" date="2019" name="Int. J. Syst. Evol. Microbiol.">
        <title>The Global Catalogue of Microorganisms (GCM) 10K type strain sequencing project: providing services to taxonomists for standard genome sequencing and annotation.</title>
        <authorList>
            <consortium name="The Broad Institute Genomics Platform"/>
            <consortium name="The Broad Institute Genome Sequencing Center for Infectious Disease"/>
            <person name="Wu L."/>
            <person name="Ma J."/>
        </authorList>
    </citation>
    <scope>NUCLEOTIDE SEQUENCE [LARGE SCALE GENOMIC DNA]</scope>
    <source>
        <strain evidence="5">KCTC 42964</strain>
    </source>
</reference>
<protein>
    <submittedName>
        <fullName evidence="4">Uncharacterized protein</fullName>
    </submittedName>
</protein>
<dbReference type="EMBL" id="JBHRTR010000054">
    <property type="protein sequence ID" value="MFC3231077.1"/>
    <property type="molecule type" value="Genomic_DNA"/>
</dbReference>
<feature type="chain" id="PRO_5046320002" evidence="3">
    <location>
        <begin position="20"/>
        <end position="167"/>
    </location>
</feature>
<dbReference type="Proteomes" id="UP001595528">
    <property type="component" value="Unassembled WGS sequence"/>
</dbReference>
<feature type="transmembrane region" description="Helical" evidence="2">
    <location>
        <begin position="73"/>
        <end position="90"/>
    </location>
</feature>
<evidence type="ECO:0000256" key="1">
    <source>
        <dbReference type="SAM" id="MobiDB-lite"/>
    </source>
</evidence>
<dbReference type="RefSeq" id="WP_379906544.1">
    <property type="nucleotide sequence ID" value="NZ_JBHRTR010000054.1"/>
</dbReference>
<gene>
    <name evidence="4" type="ORF">ACFOGJ_27770</name>
</gene>
<evidence type="ECO:0000256" key="3">
    <source>
        <dbReference type="SAM" id="SignalP"/>
    </source>
</evidence>
<keyword evidence="2" id="KW-0472">Membrane</keyword>
<feature type="signal peptide" evidence="3">
    <location>
        <begin position="1"/>
        <end position="19"/>
    </location>
</feature>
<feature type="compositionally biased region" description="Polar residues" evidence="1">
    <location>
        <begin position="38"/>
        <end position="54"/>
    </location>
</feature>
<keyword evidence="3" id="KW-0732">Signal</keyword>
<comment type="caution">
    <text evidence="4">The sequence shown here is derived from an EMBL/GenBank/DDBJ whole genome shotgun (WGS) entry which is preliminary data.</text>
</comment>
<evidence type="ECO:0000313" key="4">
    <source>
        <dbReference type="EMBL" id="MFC3231077.1"/>
    </source>
</evidence>
<keyword evidence="2" id="KW-1133">Transmembrane helix</keyword>
<organism evidence="4 5">
    <name type="scientific">Marinibaculum pumilum</name>
    <dbReference type="NCBI Taxonomy" id="1766165"/>
    <lineage>
        <taxon>Bacteria</taxon>
        <taxon>Pseudomonadati</taxon>
        <taxon>Pseudomonadota</taxon>
        <taxon>Alphaproteobacteria</taxon>
        <taxon>Rhodospirillales</taxon>
        <taxon>Rhodospirillaceae</taxon>
        <taxon>Marinibaculum</taxon>
    </lineage>
</organism>
<evidence type="ECO:0000313" key="5">
    <source>
        <dbReference type="Proteomes" id="UP001595528"/>
    </source>
</evidence>
<sequence length="167" mass="17285">MAILISLVNLFLFTPNLSAIMEQAQMEQPAATAPATTSADQSGTDQSATDQGGSAPTAEDMAMAEKVIGTTEIVGAAIYVLLGLLFWYFIARRGNNVFKWIWAVLAVLAILASLGNIGATFAFSTIGGILALVVLVIGIINIVLVFLPASRPWFAGGAKAGPADGTA</sequence>
<proteinExistence type="predicted"/>
<keyword evidence="5" id="KW-1185">Reference proteome</keyword>
<feature type="transmembrane region" description="Helical" evidence="2">
    <location>
        <begin position="102"/>
        <end position="123"/>
    </location>
</feature>
<evidence type="ECO:0000256" key="2">
    <source>
        <dbReference type="SAM" id="Phobius"/>
    </source>
</evidence>
<feature type="region of interest" description="Disordered" evidence="1">
    <location>
        <begin position="31"/>
        <end position="56"/>
    </location>
</feature>